<dbReference type="RefSeq" id="WP_174495577.1">
    <property type="nucleotide sequence ID" value="NZ_CADDWK010000004.1"/>
</dbReference>
<dbReference type="EMBL" id="JACHGH010000004">
    <property type="protein sequence ID" value="MBB6453330.1"/>
    <property type="molecule type" value="Genomic_DNA"/>
</dbReference>
<evidence type="ECO:0000256" key="1">
    <source>
        <dbReference type="ARBA" id="ARBA00004651"/>
    </source>
</evidence>
<feature type="transmembrane region" description="Helical" evidence="7">
    <location>
        <begin position="35"/>
        <end position="51"/>
    </location>
</feature>
<dbReference type="Proteomes" id="UP000581688">
    <property type="component" value="Unassembled WGS sequence"/>
</dbReference>
<dbReference type="AlphaFoldDB" id="A0A841Q4Q5"/>
<evidence type="ECO:0000256" key="6">
    <source>
        <dbReference type="ARBA" id="ARBA00023136"/>
    </source>
</evidence>
<evidence type="ECO:0000259" key="8">
    <source>
        <dbReference type="Pfam" id="PF04239"/>
    </source>
</evidence>
<evidence type="ECO:0000256" key="2">
    <source>
        <dbReference type="ARBA" id="ARBA00006448"/>
    </source>
</evidence>
<evidence type="ECO:0000313" key="10">
    <source>
        <dbReference type="Proteomes" id="UP000581688"/>
    </source>
</evidence>
<evidence type="ECO:0000256" key="3">
    <source>
        <dbReference type="ARBA" id="ARBA00022475"/>
    </source>
</evidence>
<dbReference type="InterPro" id="IPR023090">
    <property type="entry name" value="UPF0702_alpha/beta_dom_sf"/>
</dbReference>
<dbReference type="PANTHER" id="PTHR34582:SF5">
    <property type="entry name" value="UPF0702 TRANSMEMBRANE PROTEIN YETF"/>
    <property type="match status" value="1"/>
</dbReference>
<evidence type="ECO:0000256" key="5">
    <source>
        <dbReference type="ARBA" id="ARBA00022989"/>
    </source>
</evidence>
<dbReference type="Pfam" id="PF04239">
    <property type="entry name" value="DUF421"/>
    <property type="match status" value="1"/>
</dbReference>
<keyword evidence="3" id="KW-1003">Cell membrane</keyword>
<sequence>MLLEIGKLVVVYLFFVISIRLLGKTALAQLTPHDFGALFFLAYIAFGAINLENFSQAIAGIGAIIATHLLLSRLTLINKMNKFIVGAPLILIKHGKLYPEHLKKSRYPLVELLSSLRLAGYPRIESIEYAILEPNGEISVLPKTENAPVRIGDLNIQAESNRLPLSVVVEGKVQKNNLEEIEKDEDWLQKELEQKGYTNVKNIFFATVTTGSKNVLHVYDK</sequence>
<feature type="domain" description="YetF C-terminal" evidence="8">
    <location>
        <begin position="78"/>
        <end position="208"/>
    </location>
</feature>
<proteinExistence type="inferred from homology"/>
<keyword evidence="4 7" id="KW-0812">Transmembrane</keyword>
<protein>
    <submittedName>
        <fullName evidence="9">Uncharacterized membrane protein YcaP (DUF421 family)</fullName>
    </submittedName>
</protein>
<accession>A0A841Q4Q5</accession>
<keyword evidence="10" id="KW-1185">Reference proteome</keyword>
<feature type="transmembrane region" description="Helical" evidence="7">
    <location>
        <begin position="6"/>
        <end position="23"/>
    </location>
</feature>
<comment type="similarity">
    <text evidence="2">Belongs to the UPF0702 family.</text>
</comment>
<organism evidence="9 10">
    <name type="scientific">Salirhabdus euzebyi</name>
    <dbReference type="NCBI Taxonomy" id="394506"/>
    <lineage>
        <taxon>Bacteria</taxon>
        <taxon>Bacillati</taxon>
        <taxon>Bacillota</taxon>
        <taxon>Bacilli</taxon>
        <taxon>Bacillales</taxon>
        <taxon>Bacillaceae</taxon>
        <taxon>Salirhabdus</taxon>
    </lineage>
</organism>
<evidence type="ECO:0000256" key="7">
    <source>
        <dbReference type="SAM" id="Phobius"/>
    </source>
</evidence>
<name>A0A841Q4Q5_9BACI</name>
<keyword evidence="6 7" id="KW-0472">Membrane</keyword>
<keyword evidence="5 7" id="KW-1133">Transmembrane helix</keyword>
<comment type="subcellular location">
    <subcellularLocation>
        <location evidence="1">Cell membrane</location>
        <topology evidence="1">Multi-pass membrane protein</topology>
    </subcellularLocation>
</comment>
<dbReference type="GO" id="GO:0005886">
    <property type="term" value="C:plasma membrane"/>
    <property type="evidence" value="ECO:0007669"/>
    <property type="project" value="UniProtKB-SubCell"/>
</dbReference>
<evidence type="ECO:0000313" key="9">
    <source>
        <dbReference type="EMBL" id="MBB6453330.1"/>
    </source>
</evidence>
<feature type="transmembrane region" description="Helical" evidence="7">
    <location>
        <begin position="57"/>
        <end position="76"/>
    </location>
</feature>
<reference evidence="9 10" key="1">
    <citation type="submission" date="2020-08" db="EMBL/GenBank/DDBJ databases">
        <title>Genomic Encyclopedia of Type Strains, Phase IV (KMG-IV): sequencing the most valuable type-strain genomes for metagenomic binning, comparative biology and taxonomic classification.</title>
        <authorList>
            <person name="Goeker M."/>
        </authorList>
    </citation>
    <scope>NUCLEOTIDE SEQUENCE [LARGE SCALE GENOMIC DNA]</scope>
    <source>
        <strain evidence="9 10">DSM 19612</strain>
    </source>
</reference>
<dbReference type="Gene3D" id="3.30.240.20">
    <property type="entry name" value="bsu07140 like domains"/>
    <property type="match status" value="2"/>
</dbReference>
<comment type="caution">
    <text evidence="9">The sequence shown here is derived from an EMBL/GenBank/DDBJ whole genome shotgun (WGS) entry which is preliminary data.</text>
</comment>
<gene>
    <name evidence="9" type="ORF">HNQ94_001778</name>
</gene>
<dbReference type="PANTHER" id="PTHR34582">
    <property type="entry name" value="UPF0702 TRANSMEMBRANE PROTEIN YCAP"/>
    <property type="match status" value="1"/>
</dbReference>
<evidence type="ECO:0000256" key="4">
    <source>
        <dbReference type="ARBA" id="ARBA00022692"/>
    </source>
</evidence>
<dbReference type="InterPro" id="IPR007353">
    <property type="entry name" value="DUF421"/>
</dbReference>